<dbReference type="EMBL" id="UYRU01090390">
    <property type="protein sequence ID" value="VDN37169.1"/>
    <property type="molecule type" value="Genomic_DNA"/>
</dbReference>
<dbReference type="Proteomes" id="UP000281553">
    <property type="component" value="Unassembled WGS sequence"/>
</dbReference>
<dbReference type="InterPro" id="IPR036259">
    <property type="entry name" value="MFS_trans_sf"/>
</dbReference>
<dbReference type="SUPFAM" id="SSF103473">
    <property type="entry name" value="MFS general substrate transporter"/>
    <property type="match status" value="1"/>
</dbReference>
<reference evidence="2 3" key="1">
    <citation type="submission" date="2018-11" db="EMBL/GenBank/DDBJ databases">
        <authorList>
            <consortium name="Pathogen Informatics"/>
        </authorList>
    </citation>
    <scope>NUCLEOTIDE SEQUENCE [LARGE SCALE GENOMIC DNA]</scope>
</reference>
<organism evidence="2 3">
    <name type="scientific">Dibothriocephalus latus</name>
    <name type="common">Fish tapeworm</name>
    <name type="synonym">Diphyllobothrium latum</name>
    <dbReference type="NCBI Taxonomy" id="60516"/>
    <lineage>
        <taxon>Eukaryota</taxon>
        <taxon>Metazoa</taxon>
        <taxon>Spiralia</taxon>
        <taxon>Lophotrochozoa</taxon>
        <taxon>Platyhelminthes</taxon>
        <taxon>Cestoda</taxon>
        <taxon>Eucestoda</taxon>
        <taxon>Diphyllobothriidea</taxon>
        <taxon>Diphyllobothriidae</taxon>
        <taxon>Dibothriocephalus</taxon>
    </lineage>
</organism>
<feature type="non-terminal residue" evidence="2">
    <location>
        <position position="64"/>
    </location>
</feature>
<accession>A0A3P7R894</accession>
<proteinExistence type="predicted"/>
<feature type="transmembrane region" description="Helical" evidence="1">
    <location>
        <begin position="28"/>
        <end position="47"/>
    </location>
</feature>
<keyword evidence="1" id="KW-0472">Membrane</keyword>
<dbReference type="OrthoDB" id="419616at2759"/>
<keyword evidence="1" id="KW-0812">Transmembrane</keyword>
<gene>
    <name evidence="2" type="ORF">DILT_LOCUS17250</name>
</gene>
<evidence type="ECO:0000256" key="1">
    <source>
        <dbReference type="SAM" id="Phobius"/>
    </source>
</evidence>
<dbReference type="Gene3D" id="1.20.1250.20">
    <property type="entry name" value="MFS general substrate transporter like domains"/>
    <property type="match status" value="1"/>
</dbReference>
<keyword evidence="3" id="KW-1185">Reference proteome</keyword>
<evidence type="ECO:0008006" key="4">
    <source>
        <dbReference type="Google" id="ProtNLM"/>
    </source>
</evidence>
<keyword evidence="1" id="KW-1133">Transmembrane helix</keyword>
<evidence type="ECO:0000313" key="2">
    <source>
        <dbReference type="EMBL" id="VDN37169.1"/>
    </source>
</evidence>
<name>A0A3P7R894_DIBLA</name>
<sequence length="64" mass="6646">MGAKRAIIVGLVFEVCQLAMFGFSSSAWILWTAGGVAGLGTITYPALSAFLSNHANSDQQGLAQ</sequence>
<protein>
    <recommendedName>
        <fullName evidence="4">Major facilitator superfamily (MFS) profile domain-containing protein</fullName>
    </recommendedName>
</protein>
<dbReference type="AlphaFoldDB" id="A0A3P7R894"/>
<evidence type="ECO:0000313" key="3">
    <source>
        <dbReference type="Proteomes" id="UP000281553"/>
    </source>
</evidence>